<dbReference type="Gene3D" id="1.20.58.1040">
    <property type="match status" value="1"/>
</dbReference>
<feature type="signal peptide" evidence="5">
    <location>
        <begin position="1"/>
        <end position="23"/>
    </location>
</feature>
<comment type="subcellular location">
    <subcellularLocation>
        <location evidence="1">Cell membrane</location>
        <topology evidence="1">Lipid-anchor</topology>
        <topology evidence="1">GPI-anchor</topology>
    </subcellularLocation>
</comment>
<feature type="chain" id="PRO_5043527486" description="X8 domain-containing protein" evidence="5">
    <location>
        <begin position="24"/>
        <end position="220"/>
    </location>
</feature>
<evidence type="ECO:0000259" key="6">
    <source>
        <dbReference type="SMART" id="SM00768"/>
    </source>
</evidence>
<comment type="caution">
    <text evidence="7">The sequence shown here is derived from an EMBL/GenBank/DDBJ whole genome shotgun (WGS) entry which is preliminary data.</text>
</comment>
<keyword evidence="2" id="KW-0472">Membrane</keyword>
<evidence type="ECO:0000313" key="8">
    <source>
        <dbReference type="Proteomes" id="UP001157006"/>
    </source>
</evidence>
<name>A0AAV0YG16_VICFA</name>
<evidence type="ECO:0000256" key="4">
    <source>
        <dbReference type="SAM" id="MobiDB-lite"/>
    </source>
</evidence>
<keyword evidence="3 5" id="KW-0732">Signal</keyword>
<keyword evidence="2" id="KW-0325">Glycoprotein</keyword>
<dbReference type="InterPro" id="IPR044788">
    <property type="entry name" value="X8_dom_prot"/>
</dbReference>
<feature type="region of interest" description="Disordered" evidence="4">
    <location>
        <begin position="43"/>
        <end position="68"/>
    </location>
</feature>
<evidence type="ECO:0000256" key="1">
    <source>
        <dbReference type="ARBA" id="ARBA00004609"/>
    </source>
</evidence>
<dbReference type="SMART" id="SM00768">
    <property type="entry name" value="X8"/>
    <property type="match status" value="1"/>
</dbReference>
<proteinExistence type="predicted"/>
<evidence type="ECO:0000313" key="7">
    <source>
        <dbReference type="EMBL" id="CAI8584539.1"/>
    </source>
</evidence>
<accession>A0AAV0YG16</accession>
<gene>
    <name evidence="7" type="ORF">VFH_U079760</name>
</gene>
<dbReference type="Pfam" id="PF07983">
    <property type="entry name" value="X8"/>
    <property type="match status" value="1"/>
</dbReference>
<dbReference type="EMBL" id="CATIWC010001916">
    <property type="protein sequence ID" value="CAI8584539.1"/>
    <property type="molecule type" value="Genomic_DNA"/>
</dbReference>
<keyword evidence="8" id="KW-1185">Reference proteome</keyword>
<feature type="domain" description="X8" evidence="6">
    <location>
        <begin position="72"/>
        <end position="156"/>
    </location>
</feature>
<dbReference type="GO" id="GO:0009506">
    <property type="term" value="C:plasmodesma"/>
    <property type="evidence" value="ECO:0007669"/>
    <property type="project" value="UniProtKB-ARBA"/>
</dbReference>
<evidence type="ECO:0000256" key="5">
    <source>
        <dbReference type="SAM" id="SignalP"/>
    </source>
</evidence>
<reference evidence="7 8" key="1">
    <citation type="submission" date="2023-01" db="EMBL/GenBank/DDBJ databases">
        <authorList>
            <person name="Kreplak J."/>
        </authorList>
    </citation>
    <scope>NUCLEOTIDE SEQUENCE [LARGE SCALE GENOMIC DNA]</scope>
</reference>
<organism evidence="7 8">
    <name type="scientific">Vicia faba</name>
    <name type="common">Broad bean</name>
    <name type="synonym">Faba vulgaris</name>
    <dbReference type="NCBI Taxonomy" id="3906"/>
    <lineage>
        <taxon>Eukaryota</taxon>
        <taxon>Viridiplantae</taxon>
        <taxon>Streptophyta</taxon>
        <taxon>Embryophyta</taxon>
        <taxon>Tracheophyta</taxon>
        <taxon>Spermatophyta</taxon>
        <taxon>Magnoliopsida</taxon>
        <taxon>eudicotyledons</taxon>
        <taxon>Gunneridae</taxon>
        <taxon>Pentapetalae</taxon>
        <taxon>rosids</taxon>
        <taxon>fabids</taxon>
        <taxon>Fabales</taxon>
        <taxon>Fabaceae</taxon>
        <taxon>Papilionoideae</taxon>
        <taxon>50 kb inversion clade</taxon>
        <taxon>NPAAA clade</taxon>
        <taxon>Hologalegina</taxon>
        <taxon>IRL clade</taxon>
        <taxon>Fabeae</taxon>
        <taxon>Vicia</taxon>
    </lineage>
</organism>
<dbReference type="PANTHER" id="PTHR31044:SF53">
    <property type="entry name" value="CARBOHYDRATE-BINDING X8 DOMAIN PROTEIN"/>
    <property type="match status" value="1"/>
</dbReference>
<dbReference type="Proteomes" id="UP001157006">
    <property type="component" value="Unassembled WGS sequence"/>
</dbReference>
<protein>
    <recommendedName>
        <fullName evidence="6">X8 domain-containing protein</fullName>
    </recommendedName>
</protein>
<dbReference type="GO" id="GO:0098552">
    <property type="term" value="C:side of membrane"/>
    <property type="evidence" value="ECO:0007669"/>
    <property type="project" value="UniProtKB-KW"/>
</dbReference>
<dbReference type="AlphaFoldDB" id="A0AAV0YG16"/>
<sequence length="220" mass="23228">MEKTINYYILFLLLTRFLCSVYSDITTPITTIPNVVQTSPTILNPNSNPDTYSPSTSTSTSTSNSPVSSGSSWCIASPSSSQRALQIALDYACGYGGTDCSAIQIGGSCYNPNSVHDHASFAFNKYYQKNPVPNSCNFGGSAVITNTNPSVGTCQYPSTSTSSSVLNITNTSGANVFGYVPVPTNPSSASAGAVTSNTFAQICFILCAIAILEKNYIQHK</sequence>
<feature type="compositionally biased region" description="Low complexity" evidence="4">
    <location>
        <begin position="44"/>
        <end position="68"/>
    </location>
</feature>
<keyword evidence="2" id="KW-0449">Lipoprotein</keyword>
<evidence type="ECO:0000256" key="3">
    <source>
        <dbReference type="ARBA" id="ARBA00022729"/>
    </source>
</evidence>
<dbReference type="PANTHER" id="PTHR31044">
    <property type="entry name" value="BETA-1,3 GLUCANASE"/>
    <property type="match status" value="1"/>
</dbReference>
<dbReference type="InterPro" id="IPR012946">
    <property type="entry name" value="X8"/>
</dbReference>
<evidence type="ECO:0000256" key="2">
    <source>
        <dbReference type="ARBA" id="ARBA00022622"/>
    </source>
</evidence>
<dbReference type="GO" id="GO:0005886">
    <property type="term" value="C:plasma membrane"/>
    <property type="evidence" value="ECO:0007669"/>
    <property type="project" value="UniProtKB-SubCell"/>
</dbReference>
<keyword evidence="2" id="KW-0336">GPI-anchor</keyword>
<dbReference type="FunFam" id="1.20.58.1040:FF:000007">
    <property type="entry name" value="PLASMODESMATA CALLOSE-BINDING PROTEIN 2"/>
    <property type="match status" value="1"/>
</dbReference>